<gene>
    <name evidence="2" type="ORF">GCM10011320_26370</name>
</gene>
<organism evidence="2 3">
    <name type="scientific">Neoroseomonas lacus</name>
    <dbReference type="NCBI Taxonomy" id="287609"/>
    <lineage>
        <taxon>Bacteria</taxon>
        <taxon>Pseudomonadati</taxon>
        <taxon>Pseudomonadota</taxon>
        <taxon>Alphaproteobacteria</taxon>
        <taxon>Acetobacterales</taxon>
        <taxon>Acetobacteraceae</taxon>
        <taxon>Neoroseomonas</taxon>
    </lineage>
</organism>
<evidence type="ECO:0000313" key="2">
    <source>
        <dbReference type="EMBL" id="GGJ17787.1"/>
    </source>
</evidence>
<dbReference type="EMBL" id="BMKW01000006">
    <property type="protein sequence ID" value="GGJ17787.1"/>
    <property type="molecule type" value="Genomic_DNA"/>
</dbReference>
<protein>
    <recommendedName>
        <fullName evidence="4">EF-hand domain-containing protein</fullName>
    </recommendedName>
</protein>
<evidence type="ECO:0000313" key="3">
    <source>
        <dbReference type="Proteomes" id="UP000661507"/>
    </source>
</evidence>
<dbReference type="AlphaFoldDB" id="A0A917KMJ2"/>
<keyword evidence="1" id="KW-0732">Signal</keyword>
<evidence type="ECO:0000256" key="1">
    <source>
        <dbReference type="SAM" id="SignalP"/>
    </source>
</evidence>
<feature type="signal peptide" evidence="1">
    <location>
        <begin position="1"/>
        <end position="21"/>
    </location>
</feature>
<dbReference type="Proteomes" id="UP000661507">
    <property type="component" value="Unassembled WGS sequence"/>
</dbReference>
<name>A0A917KMJ2_9PROT</name>
<feature type="chain" id="PRO_5037724033" description="EF-hand domain-containing protein" evidence="1">
    <location>
        <begin position="22"/>
        <end position="283"/>
    </location>
</feature>
<reference evidence="2" key="2">
    <citation type="submission" date="2020-09" db="EMBL/GenBank/DDBJ databases">
        <authorList>
            <person name="Sun Q."/>
            <person name="Zhou Y."/>
        </authorList>
    </citation>
    <scope>NUCLEOTIDE SEQUENCE</scope>
    <source>
        <strain evidence="2">CGMCC 1.3617</strain>
    </source>
</reference>
<accession>A0A917KMJ2</accession>
<dbReference type="PROSITE" id="PS00018">
    <property type="entry name" value="EF_HAND_1"/>
    <property type="match status" value="2"/>
</dbReference>
<keyword evidence="3" id="KW-1185">Reference proteome</keyword>
<comment type="caution">
    <text evidence="2">The sequence shown here is derived from an EMBL/GenBank/DDBJ whole genome shotgun (WGS) entry which is preliminary data.</text>
</comment>
<evidence type="ECO:0008006" key="4">
    <source>
        <dbReference type="Google" id="ProtNLM"/>
    </source>
</evidence>
<proteinExistence type="predicted"/>
<dbReference type="InterPro" id="IPR018247">
    <property type="entry name" value="EF_Hand_1_Ca_BS"/>
</dbReference>
<sequence length="283" mass="29365">MKRLALALLMVVAAPALPLFAARPAAAQGVPEALRGTWARGSCAAPEALLHVTARGVVRLPAEGPARLVRFRTVRDQAGWTLGVGAGAEAPRVMLRPAEDAIDLAEPDAKLRDDRLPGETRVTRWLRCQAPGVGNALLHGEGLAFLSTLERLEAACQAGPPASCLAVLVREADVSGDHKLSIAEVARLLRGAAWALALQQGSEPEVIAVTTGLGSMAALAAARLVVASLDYDNDGQLTTAELAQDRMAFPPGAGSPDGQPGTIEGLAEGAGLLRNLIERLAVE</sequence>
<dbReference type="RefSeq" id="WP_188967518.1">
    <property type="nucleotide sequence ID" value="NZ_BMKW01000006.1"/>
</dbReference>
<reference evidence="2" key="1">
    <citation type="journal article" date="2014" name="Int. J. Syst. Evol. Microbiol.">
        <title>Complete genome sequence of Corynebacterium casei LMG S-19264T (=DSM 44701T), isolated from a smear-ripened cheese.</title>
        <authorList>
            <consortium name="US DOE Joint Genome Institute (JGI-PGF)"/>
            <person name="Walter F."/>
            <person name="Albersmeier A."/>
            <person name="Kalinowski J."/>
            <person name="Ruckert C."/>
        </authorList>
    </citation>
    <scope>NUCLEOTIDE SEQUENCE</scope>
    <source>
        <strain evidence="2">CGMCC 1.3617</strain>
    </source>
</reference>